<dbReference type="Pfam" id="PF00076">
    <property type="entry name" value="RRM_1"/>
    <property type="match status" value="2"/>
</dbReference>
<dbReference type="InterPro" id="IPR012677">
    <property type="entry name" value="Nucleotide-bd_a/b_plait_sf"/>
</dbReference>
<feature type="compositionally biased region" description="Polar residues" evidence="4">
    <location>
        <begin position="262"/>
        <end position="273"/>
    </location>
</feature>
<dbReference type="SUPFAM" id="SSF54928">
    <property type="entry name" value="RNA-binding domain, RBD"/>
    <property type="match status" value="2"/>
</dbReference>
<dbReference type="Gene3D" id="1.10.1900.10">
    <property type="entry name" value="c-terminal domain of poly(a) binding protein"/>
    <property type="match status" value="1"/>
</dbReference>
<evidence type="ECO:0000256" key="4">
    <source>
        <dbReference type="SAM" id="MobiDB-lite"/>
    </source>
</evidence>
<dbReference type="EMBL" id="FQNC01000043">
    <property type="protein sequence ID" value="SGY45340.1"/>
    <property type="molecule type" value="Genomic_DNA"/>
</dbReference>
<name>A0A2X0P5E1_9BASI</name>
<dbReference type="Proteomes" id="UP000249464">
    <property type="component" value="Unassembled WGS sequence"/>
</dbReference>
<evidence type="ECO:0000313" key="6">
    <source>
        <dbReference type="EMBL" id="SGY45340.1"/>
    </source>
</evidence>
<dbReference type="STRING" id="796604.A0A2X0P5E1"/>
<dbReference type="PROSITE" id="PS50102">
    <property type="entry name" value="RRM"/>
    <property type="match status" value="1"/>
</dbReference>
<accession>A0A2X0P5E1</accession>
<gene>
    <name evidence="6" type="primary">BQ5605_C001g00275</name>
    <name evidence="6" type="ORF">BQ5605_C001G00275</name>
</gene>
<keyword evidence="2 3" id="KW-0694">RNA-binding</keyword>
<feature type="region of interest" description="Disordered" evidence="4">
    <location>
        <begin position="443"/>
        <end position="482"/>
    </location>
</feature>
<dbReference type="InterPro" id="IPR036053">
    <property type="entry name" value="PABP-dom"/>
</dbReference>
<feature type="domain" description="RRM" evidence="5">
    <location>
        <begin position="328"/>
        <end position="408"/>
    </location>
</feature>
<keyword evidence="1" id="KW-0677">Repeat</keyword>
<feature type="region of interest" description="Disordered" evidence="4">
    <location>
        <begin position="250"/>
        <end position="275"/>
    </location>
</feature>
<keyword evidence="7" id="KW-1185">Reference proteome</keyword>
<evidence type="ECO:0000256" key="2">
    <source>
        <dbReference type="ARBA" id="ARBA00022884"/>
    </source>
</evidence>
<dbReference type="InterPro" id="IPR000504">
    <property type="entry name" value="RRM_dom"/>
</dbReference>
<sequence length="693" mass="74860">MAAAIPPHPTLTFPILHVRGGISNAVDDAQIVQALSECLRVRPNIPRESGSRWESAKGTLEFEDLHRAEKALATVNRYRFPGEDEPLRLYAAPTCDNPVPKARSRIVKLLPETMTPGALFEACRPFGPIDSIVAVPTQASDGSISMIVTFLREEHASAATKELHLAEVGSHTVTVEIFDPASQTSPIPPAATMGAISGRRGAFPARGESHGSQSPVWHTASATKNSGVDHAWRPSTQWSPTNSRVASWTAQTSKPHPGWSPQPRSFSGTQSRTQETDHLLSPTRHFEHGIPGVDPCEQFAGHRFFFPVAGHNFRHNVESAHKISLSLGNLFIKNLDQATTTETLYTLFQSFGTIVSARVMEEPVTKASKEFGFVSFTRAEDAAMALAAMNGYALPESNKKIIVRLHEPKTIREGRLRRLSDASRGSTQDQVNVARGLTFSVTSSASSSYSDCGRSPSPSRTAPEFSFSSADTSPDPPTTEVFPPAIAEAATPSKLSDPERLRVAVSRLLPPNQVEDVVSLILELPKKEQKLCLFNTAILKDKVADACEVLAACGEDESVQDGPSRPQPSAPSGTPKPSMTVPGSLEALARLPVASIIPLLPYCSSLGIDVAAKAAQEETNTFMDGLEGKPVHEIKQKLGERVFKAIKATGVKGAPRYTIYLLDTEELRPLAHLLVYPSILREKVLSIGASPPK</sequence>
<dbReference type="PANTHER" id="PTHR24012">
    <property type="entry name" value="RNA BINDING PROTEIN"/>
    <property type="match status" value="1"/>
</dbReference>
<dbReference type="GO" id="GO:0003723">
    <property type="term" value="F:RNA binding"/>
    <property type="evidence" value="ECO:0007669"/>
    <property type="project" value="UniProtKB-UniRule"/>
</dbReference>
<organism evidence="6 7">
    <name type="scientific">Microbotryum silenes-dioicae</name>
    <dbReference type="NCBI Taxonomy" id="796604"/>
    <lineage>
        <taxon>Eukaryota</taxon>
        <taxon>Fungi</taxon>
        <taxon>Dikarya</taxon>
        <taxon>Basidiomycota</taxon>
        <taxon>Pucciniomycotina</taxon>
        <taxon>Microbotryomycetes</taxon>
        <taxon>Microbotryales</taxon>
        <taxon>Microbotryaceae</taxon>
        <taxon>Microbotryum</taxon>
    </lineage>
</organism>
<evidence type="ECO:0000256" key="3">
    <source>
        <dbReference type="PROSITE-ProRule" id="PRU00176"/>
    </source>
</evidence>
<proteinExistence type="predicted"/>
<protein>
    <submittedName>
        <fullName evidence="6">BQ5605_C001g00275 protein</fullName>
    </submittedName>
</protein>
<dbReference type="Gene3D" id="3.30.70.330">
    <property type="match status" value="2"/>
</dbReference>
<dbReference type="SUPFAM" id="SSF63570">
    <property type="entry name" value="PABC (PABP) domain"/>
    <property type="match status" value="1"/>
</dbReference>
<reference evidence="6 7" key="1">
    <citation type="submission" date="2016-11" db="EMBL/GenBank/DDBJ databases">
        <authorList>
            <person name="Jaros S."/>
            <person name="Januszkiewicz K."/>
            <person name="Wedrychowicz H."/>
        </authorList>
    </citation>
    <scope>NUCLEOTIDE SEQUENCE [LARGE SCALE GENOMIC DNA]</scope>
</reference>
<dbReference type="AlphaFoldDB" id="A0A2X0P5E1"/>
<dbReference type="CDD" id="cd00590">
    <property type="entry name" value="RRM_SF"/>
    <property type="match status" value="1"/>
</dbReference>
<evidence type="ECO:0000256" key="1">
    <source>
        <dbReference type="ARBA" id="ARBA00022737"/>
    </source>
</evidence>
<dbReference type="SMART" id="SM00360">
    <property type="entry name" value="RRM"/>
    <property type="match status" value="2"/>
</dbReference>
<feature type="compositionally biased region" description="Polar residues" evidence="4">
    <location>
        <begin position="456"/>
        <end position="472"/>
    </location>
</feature>
<evidence type="ECO:0000313" key="7">
    <source>
        <dbReference type="Proteomes" id="UP000249464"/>
    </source>
</evidence>
<dbReference type="InterPro" id="IPR035979">
    <property type="entry name" value="RBD_domain_sf"/>
</dbReference>
<feature type="region of interest" description="Disordered" evidence="4">
    <location>
        <begin position="555"/>
        <end position="581"/>
    </location>
</feature>
<feature type="compositionally biased region" description="Low complexity" evidence="4">
    <location>
        <begin position="443"/>
        <end position="455"/>
    </location>
</feature>
<evidence type="ECO:0000259" key="5">
    <source>
        <dbReference type="PROSITE" id="PS50102"/>
    </source>
</evidence>